<dbReference type="SUPFAM" id="SSF111384">
    <property type="entry name" value="OmpH-like"/>
    <property type="match status" value="1"/>
</dbReference>
<sequence>MKKIILSLGALVVLASCAQTEKTGFINNSELINDYQGKIDIEEKYQARDVASQKKSDSLAQAYQKEVVELQQKLGTMSEKQQQAAAQPFQQKWQMVEQQMKAEQQKFQTEFQTEIDSSIVEVVDFVKAYAETNGYTYIFGTSDASRSVMYGKEANDLTDEILEALNAEYKAKK</sequence>
<dbReference type="SMART" id="SM00935">
    <property type="entry name" value="OmpH"/>
    <property type="match status" value="1"/>
</dbReference>
<dbReference type="Proteomes" id="UP000253436">
    <property type="component" value="Unassembled WGS sequence"/>
</dbReference>
<dbReference type="OrthoDB" id="1145062at2"/>
<organism evidence="5 6">
    <name type="scientific">Winogradskyella arenosi</name>
    <dbReference type="NCBI Taxonomy" id="533325"/>
    <lineage>
        <taxon>Bacteria</taxon>
        <taxon>Pseudomonadati</taxon>
        <taxon>Bacteroidota</taxon>
        <taxon>Flavobacteriia</taxon>
        <taxon>Flavobacteriales</taxon>
        <taxon>Flavobacteriaceae</taxon>
        <taxon>Winogradskyella</taxon>
    </lineage>
</organism>
<dbReference type="PROSITE" id="PS51257">
    <property type="entry name" value="PROKAR_LIPOPROTEIN"/>
    <property type="match status" value="1"/>
</dbReference>
<dbReference type="InterPro" id="IPR012640">
    <property type="entry name" value="Membr_lipoprot_lipid_attach_CS"/>
</dbReference>
<dbReference type="GO" id="GO:0051082">
    <property type="term" value="F:unfolded protein binding"/>
    <property type="evidence" value="ECO:0007669"/>
    <property type="project" value="InterPro"/>
</dbReference>
<name>A0A368ZL10_9FLAO</name>
<evidence type="ECO:0000256" key="2">
    <source>
        <dbReference type="ARBA" id="ARBA00017922"/>
    </source>
</evidence>
<dbReference type="AlphaFoldDB" id="A0A368ZL10"/>
<dbReference type="InterPro" id="IPR005632">
    <property type="entry name" value="Chaperone_Skp"/>
</dbReference>
<comment type="similarity">
    <text evidence="1">Belongs to the Skp family.</text>
</comment>
<reference evidence="5 6" key="1">
    <citation type="submission" date="2018-07" db="EMBL/GenBank/DDBJ databases">
        <title>Genomic Encyclopedia of Type Strains, Phase III (KMG-III): the genomes of soil and plant-associated and newly described type strains.</title>
        <authorList>
            <person name="Whitman W."/>
        </authorList>
    </citation>
    <scope>NUCLEOTIDE SEQUENCE [LARGE SCALE GENOMIC DNA]</scope>
    <source>
        <strain evidence="5 6">CECT 7958</strain>
    </source>
</reference>
<dbReference type="PANTHER" id="PTHR35089">
    <property type="entry name" value="CHAPERONE PROTEIN SKP"/>
    <property type="match status" value="1"/>
</dbReference>
<keyword evidence="6" id="KW-1185">Reference proteome</keyword>
<evidence type="ECO:0000256" key="1">
    <source>
        <dbReference type="ARBA" id="ARBA00009091"/>
    </source>
</evidence>
<dbReference type="Pfam" id="PF08139">
    <property type="entry name" value="LPAM_1"/>
    <property type="match status" value="1"/>
</dbReference>
<feature type="chain" id="PRO_5016851862" description="Type IV secretion system putative lipoprotein virB7" evidence="4">
    <location>
        <begin position="19"/>
        <end position="173"/>
    </location>
</feature>
<accession>A0A368ZL10</accession>
<evidence type="ECO:0000256" key="3">
    <source>
        <dbReference type="ARBA" id="ARBA00022729"/>
    </source>
</evidence>
<dbReference type="GO" id="GO:0005829">
    <property type="term" value="C:cytosol"/>
    <property type="evidence" value="ECO:0007669"/>
    <property type="project" value="TreeGrafter"/>
</dbReference>
<protein>
    <recommendedName>
        <fullName evidence="2">Type IV secretion system putative lipoprotein virB7</fullName>
    </recommendedName>
</protein>
<evidence type="ECO:0000313" key="6">
    <source>
        <dbReference type="Proteomes" id="UP000253436"/>
    </source>
</evidence>
<dbReference type="InterPro" id="IPR024930">
    <property type="entry name" value="Skp_dom_sf"/>
</dbReference>
<dbReference type="Gene3D" id="3.30.910.20">
    <property type="entry name" value="Skp domain"/>
    <property type="match status" value="1"/>
</dbReference>
<proteinExistence type="inferred from homology"/>
<dbReference type="RefSeq" id="WP_114308099.1">
    <property type="nucleotide sequence ID" value="NZ_QPJO01000001.1"/>
</dbReference>
<dbReference type="GO" id="GO:0050821">
    <property type="term" value="P:protein stabilization"/>
    <property type="evidence" value="ECO:0007669"/>
    <property type="project" value="TreeGrafter"/>
</dbReference>
<dbReference type="Pfam" id="PF03938">
    <property type="entry name" value="OmpH"/>
    <property type="match status" value="1"/>
</dbReference>
<gene>
    <name evidence="5" type="ORF">DFQ08_101380</name>
</gene>
<comment type="caution">
    <text evidence="5">The sequence shown here is derived from an EMBL/GenBank/DDBJ whole genome shotgun (WGS) entry which is preliminary data.</text>
</comment>
<evidence type="ECO:0000313" key="5">
    <source>
        <dbReference type="EMBL" id="RCW93585.1"/>
    </source>
</evidence>
<feature type="signal peptide" evidence="4">
    <location>
        <begin position="1"/>
        <end position="18"/>
    </location>
</feature>
<dbReference type="PANTHER" id="PTHR35089:SF1">
    <property type="entry name" value="CHAPERONE PROTEIN SKP"/>
    <property type="match status" value="1"/>
</dbReference>
<dbReference type="EMBL" id="QPJO01000001">
    <property type="protein sequence ID" value="RCW93585.1"/>
    <property type="molecule type" value="Genomic_DNA"/>
</dbReference>
<keyword evidence="3 4" id="KW-0732">Signal</keyword>
<evidence type="ECO:0000256" key="4">
    <source>
        <dbReference type="SAM" id="SignalP"/>
    </source>
</evidence>